<dbReference type="RefSeq" id="XP_041187579.1">
    <property type="nucleotide sequence ID" value="XM_041333499.1"/>
</dbReference>
<sequence length="146" mass="17139">MSGSNALQFFTCTFYHESDLDLYAYPGHIYELMEWHESAGYDFEPSWHQEEGWCNHILADWDGTATRFPQAPAIGLDLLWYPDIAAIYMIKQFVVMHGETTELKVQVIKMIYNPIKTIMKFHLTCMINIITFSARYSFYPIVTFEE</sequence>
<dbReference type="AlphaFoldDB" id="A0A9P7DXT3"/>
<reference evidence="1" key="1">
    <citation type="journal article" date="2020" name="New Phytol.">
        <title>Comparative genomics reveals dynamic genome evolution in host specialist ectomycorrhizal fungi.</title>
        <authorList>
            <person name="Lofgren L.A."/>
            <person name="Nguyen N.H."/>
            <person name="Vilgalys R."/>
            <person name="Ruytinx J."/>
            <person name="Liao H.L."/>
            <person name="Branco S."/>
            <person name="Kuo A."/>
            <person name="LaButti K."/>
            <person name="Lipzen A."/>
            <person name="Andreopoulos W."/>
            <person name="Pangilinan J."/>
            <person name="Riley R."/>
            <person name="Hundley H."/>
            <person name="Na H."/>
            <person name="Barry K."/>
            <person name="Grigoriev I.V."/>
            <person name="Stajich J.E."/>
            <person name="Kennedy P.G."/>
        </authorList>
    </citation>
    <scope>NUCLEOTIDE SEQUENCE</scope>
    <source>
        <strain evidence="1">MN1</strain>
    </source>
</reference>
<accession>A0A9P7DXT3</accession>
<keyword evidence="2" id="KW-1185">Reference proteome</keyword>
<comment type="caution">
    <text evidence="1">The sequence shown here is derived from an EMBL/GenBank/DDBJ whole genome shotgun (WGS) entry which is preliminary data.</text>
</comment>
<name>A0A9P7DXT3_9AGAM</name>
<gene>
    <name evidence="1" type="ORF">BJ212DRAFT_1303853</name>
</gene>
<protein>
    <submittedName>
        <fullName evidence="1">Uncharacterized protein</fullName>
    </submittedName>
</protein>
<dbReference type="OrthoDB" id="3041043at2759"/>
<evidence type="ECO:0000313" key="2">
    <source>
        <dbReference type="Proteomes" id="UP000807769"/>
    </source>
</evidence>
<dbReference type="Proteomes" id="UP000807769">
    <property type="component" value="Unassembled WGS sequence"/>
</dbReference>
<organism evidence="1 2">
    <name type="scientific">Suillus subaureus</name>
    <dbReference type="NCBI Taxonomy" id="48587"/>
    <lineage>
        <taxon>Eukaryota</taxon>
        <taxon>Fungi</taxon>
        <taxon>Dikarya</taxon>
        <taxon>Basidiomycota</taxon>
        <taxon>Agaricomycotina</taxon>
        <taxon>Agaricomycetes</taxon>
        <taxon>Agaricomycetidae</taxon>
        <taxon>Boletales</taxon>
        <taxon>Suillineae</taxon>
        <taxon>Suillaceae</taxon>
        <taxon>Suillus</taxon>
    </lineage>
</organism>
<evidence type="ECO:0000313" key="1">
    <source>
        <dbReference type="EMBL" id="KAG1806003.1"/>
    </source>
</evidence>
<dbReference type="GeneID" id="64627516"/>
<proteinExistence type="predicted"/>
<dbReference type="EMBL" id="JABBWG010000049">
    <property type="protein sequence ID" value="KAG1806003.1"/>
    <property type="molecule type" value="Genomic_DNA"/>
</dbReference>